<reference evidence="3 4" key="1">
    <citation type="submission" date="2016-04" db="EMBL/GenBank/DDBJ databases">
        <title>Draft genome sequence of Aeribacillus pallidus 8m3 from petroleum reservoir.</title>
        <authorList>
            <person name="Poltaraus A.B."/>
            <person name="Nazina T.N."/>
            <person name="Tourova T.P."/>
            <person name="Malakho S.M."/>
            <person name="Korshunova A.V."/>
            <person name="Sokolova D.S."/>
        </authorList>
    </citation>
    <scope>NUCLEOTIDE SEQUENCE [LARGE SCALE GENOMIC DNA]</scope>
    <source>
        <strain evidence="3 4">8m3</strain>
    </source>
</reference>
<dbReference type="InterPro" id="IPR024078">
    <property type="entry name" value="LmbE-like_dom_sf"/>
</dbReference>
<dbReference type="KEGG" id="apak:AP3564_13010"/>
<name>A0A167YXU9_9BACI</name>
<dbReference type="PANTHER" id="PTHR12993:SF27">
    <property type="entry name" value="N-ACETYL-ALPHA-D-GLUCOSAMINYL L-MALATE DEACETYLASE 2-RELATED"/>
    <property type="match status" value="1"/>
</dbReference>
<evidence type="ECO:0000313" key="3">
    <source>
        <dbReference type="EMBL" id="KZN94676.1"/>
    </source>
</evidence>
<protein>
    <submittedName>
        <fullName evidence="3">Bacillithiol biosynthesis deacetylase BshB2</fullName>
    </submittedName>
</protein>
<comment type="cofactor">
    <cofactor evidence="1">
        <name>Zn(2+)</name>
        <dbReference type="ChEBI" id="CHEBI:29105"/>
    </cofactor>
</comment>
<gene>
    <name evidence="2" type="ORF">AP3564_13010</name>
    <name evidence="3" type="ORF">AZI98_18415</name>
</gene>
<dbReference type="InterPro" id="IPR023841">
    <property type="entry name" value="BshB2"/>
</dbReference>
<dbReference type="RefSeq" id="WP_063389702.1">
    <property type="nucleotide sequence ID" value="NZ_CP017703.1"/>
</dbReference>
<evidence type="ECO:0000256" key="1">
    <source>
        <dbReference type="ARBA" id="ARBA00001947"/>
    </source>
</evidence>
<dbReference type="GO" id="GO:0016811">
    <property type="term" value="F:hydrolase activity, acting on carbon-nitrogen (but not peptide) bonds, in linear amides"/>
    <property type="evidence" value="ECO:0007669"/>
    <property type="project" value="TreeGrafter"/>
</dbReference>
<dbReference type="PANTHER" id="PTHR12993">
    <property type="entry name" value="N-ACETYLGLUCOSAMINYL-PHOSPHATIDYLINOSITOL DE-N-ACETYLASE-RELATED"/>
    <property type="match status" value="1"/>
</dbReference>
<dbReference type="STRING" id="33936.AZI98_18415"/>
<evidence type="ECO:0000313" key="2">
    <source>
        <dbReference type="EMBL" id="ASS91018.1"/>
    </source>
</evidence>
<proteinExistence type="predicted"/>
<dbReference type="Pfam" id="PF02585">
    <property type="entry name" value="PIG-L"/>
    <property type="match status" value="1"/>
</dbReference>
<dbReference type="Gene3D" id="3.40.50.10320">
    <property type="entry name" value="LmbE-like"/>
    <property type="match status" value="1"/>
</dbReference>
<reference evidence="2 5" key="2">
    <citation type="submission" date="2016-10" db="EMBL/GenBank/DDBJ databases">
        <title>The whole genome sequencing and assembly of Aeribacillus pallidus KCTC3564 strain.</title>
        <authorList>
            <person name="Lee Y.-J."/>
            <person name="Park M.-K."/>
            <person name="Yi H."/>
            <person name="Bahn Y.-S."/>
            <person name="Kim J.F."/>
            <person name="Lee D.-W."/>
        </authorList>
    </citation>
    <scope>NUCLEOTIDE SEQUENCE [LARGE SCALE GENOMIC DNA]</scope>
    <source>
        <strain evidence="2 5">KCTC3564</strain>
    </source>
</reference>
<dbReference type="NCBIfam" id="TIGR04000">
    <property type="entry name" value="thiol_BshB2"/>
    <property type="match status" value="1"/>
</dbReference>
<dbReference type="AlphaFoldDB" id="A0A167YXU9"/>
<dbReference type="Proteomes" id="UP000214606">
    <property type="component" value="Chromosome"/>
</dbReference>
<dbReference type="EMBL" id="LWBR01000079">
    <property type="protein sequence ID" value="KZN94676.1"/>
    <property type="molecule type" value="Genomic_DNA"/>
</dbReference>
<dbReference type="EMBL" id="CP017703">
    <property type="protein sequence ID" value="ASS91018.1"/>
    <property type="molecule type" value="Genomic_DNA"/>
</dbReference>
<dbReference type="GeneID" id="301125977"/>
<dbReference type="SUPFAM" id="SSF102588">
    <property type="entry name" value="LmbE-like"/>
    <property type="match status" value="1"/>
</dbReference>
<sequence length="222" mass="25633">MEERLLVILPHPDDESFGAAGLIALKRKANVPVTYACCTLGEMGRSMGKPLIANRETLKDIRKKELEQVAKILNINDLRMLGYRDKTLEFEDEEKLADHFEQIIREVKPTLLVTFYPGYAVHPDHNACGEAVIRAVKRLKREERPTVYCIAFSNDRFEHIGEPDVEIDISEVADIKIQALKAHRSQTYSIVEKIEEGGKDLPQFQQFFHKETFWIYPFDDEK</sequence>
<keyword evidence="4" id="KW-1185">Reference proteome</keyword>
<accession>A0A163Z308</accession>
<organism evidence="3 4">
    <name type="scientific">Aeribacillus pallidus</name>
    <dbReference type="NCBI Taxonomy" id="33936"/>
    <lineage>
        <taxon>Bacteria</taxon>
        <taxon>Bacillati</taxon>
        <taxon>Bacillota</taxon>
        <taxon>Bacilli</taxon>
        <taxon>Bacillales</taxon>
        <taxon>Bacillaceae</taxon>
        <taxon>Aeribacillus</taxon>
    </lineage>
</organism>
<evidence type="ECO:0000313" key="4">
    <source>
        <dbReference type="Proteomes" id="UP000076476"/>
    </source>
</evidence>
<dbReference type="InterPro" id="IPR003737">
    <property type="entry name" value="GlcNAc_PI_deacetylase-related"/>
</dbReference>
<dbReference type="OrthoDB" id="9790023at2"/>
<accession>A0A167YXU9</accession>
<dbReference type="Proteomes" id="UP000076476">
    <property type="component" value="Unassembled WGS sequence"/>
</dbReference>
<evidence type="ECO:0000313" key="5">
    <source>
        <dbReference type="Proteomes" id="UP000214606"/>
    </source>
</evidence>